<reference evidence="12 13" key="2">
    <citation type="submission" date="2018-11" db="EMBL/GenBank/DDBJ databases">
        <authorList>
            <consortium name="Pathogen Informatics"/>
        </authorList>
    </citation>
    <scope>NUCLEOTIDE SEQUENCE [LARGE SCALE GENOMIC DNA]</scope>
</reference>
<dbReference type="AlphaFoldDB" id="A0A0N5CN34"/>
<dbReference type="OrthoDB" id="347124at2759"/>
<evidence type="ECO:0000313" key="13">
    <source>
        <dbReference type="Proteomes" id="UP000276776"/>
    </source>
</evidence>
<comment type="subcellular location">
    <subcellularLocation>
        <location evidence="2">Endoplasmic reticulum membrane</location>
    </subcellularLocation>
    <subcellularLocation>
        <location evidence="1">Nucleus inner membrane</location>
    </subcellularLocation>
    <subcellularLocation>
        <location evidence="3">Nucleus outer membrane</location>
    </subcellularLocation>
</comment>
<dbReference type="Proteomes" id="UP000276776">
    <property type="component" value="Unassembled WGS sequence"/>
</dbReference>
<keyword evidence="9 11" id="KW-0472">Membrane</keyword>
<dbReference type="InterPro" id="IPR006716">
    <property type="entry name" value="ERG2_sigma1_rcpt-like"/>
</dbReference>
<evidence type="ECO:0000256" key="8">
    <source>
        <dbReference type="ARBA" id="ARBA00022989"/>
    </source>
</evidence>
<evidence type="ECO:0000256" key="3">
    <source>
        <dbReference type="ARBA" id="ARBA00004649"/>
    </source>
</evidence>
<evidence type="ECO:0000313" key="12">
    <source>
        <dbReference type="EMBL" id="VDM97093.1"/>
    </source>
</evidence>
<evidence type="ECO:0000256" key="11">
    <source>
        <dbReference type="RuleBase" id="RU368083"/>
    </source>
</evidence>
<dbReference type="PANTHER" id="PTHR10868">
    <property type="entry name" value="SIGMA 1-TYPE OPIOID RECEPTOR-RELATED"/>
    <property type="match status" value="1"/>
</dbReference>
<dbReference type="EMBL" id="UYYF01000216">
    <property type="protein sequence ID" value="VDM97093.1"/>
    <property type="molecule type" value="Genomic_DNA"/>
</dbReference>
<evidence type="ECO:0000256" key="6">
    <source>
        <dbReference type="ARBA" id="ARBA00022692"/>
    </source>
</evidence>
<dbReference type="WBParaSite" id="TCLT_0000157801-mRNA-1">
    <property type="protein sequence ID" value="TCLT_0000157801-mRNA-1"/>
    <property type="gene ID" value="TCLT_0000157801"/>
</dbReference>
<sequence length="218" mass="24969">MAFMFTRIVRNAIIAIIVYSVIQYLLRWKSYSISPKMFRKISAFSVAGSDGIWNFRKLRSDLRQSYPQHIMDSDWEAVYGGGLNLRINILYASLTEFIAVFHAPYRTAGFAGWHWMNSTCTVLHGEVLHTQLSGKNFRHGEFEKHSYDFAPDSYLACYGRGVVPFSSIWMGMGAVANGDPVSFIKLAYIYSNGCAHHVIHSLVKKFNHYESRTLKNEF</sequence>
<dbReference type="PANTHER" id="PTHR10868:SF1">
    <property type="entry name" value="SIGMA NON-OPIOID INTRACELLULAR RECEPTOR 1"/>
    <property type="match status" value="1"/>
</dbReference>
<feature type="transmembrane region" description="Helical" evidence="11">
    <location>
        <begin position="12"/>
        <end position="30"/>
    </location>
</feature>
<accession>A0A0N5CN34</accession>
<reference evidence="14" key="1">
    <citation type="submission" date="2017-02" db="UniProtKB">
        <authorList>
            <consortium name="WormBaseParasite"/>
        </authorList>
    </citation>
    <scope>IDENTIFICATION</scope>
</reference>
<name>A0A0N5CN34_THECL</name>
<dbReference type="OMA" id="NFRHGEF"/>
<dbReference type="GO" id="GO:0005640">
    <property type="term" value="C:nuclear outer membrane"/>
    <property type="evidence" value="ECO:0007669"/>
    <property type="project" value="UniProtKB-SubCell"/>
</dbReference>
<evidence type="ECO:0000256" key="1">
    <source>
        <dbReference type="ARBA" id="ARBA00004540"/>
    </source>
</evidence>
<dbReference type="Pfam" id="PF04622">
    <property type="entry name" value="ERG2_Sigma1R"/>
    <property type="match status" value="1"/>
</dbReference>
<evidence type="ECO:0000256" key="7">
    <source>
        <dbReference type="ARBA" id="ARBA00022824"/>
    </source>
</evidence>
<dbReference type="GO" id="GO:0005789">
    <property type="term" value="C:endoplasmic reticulum membrane"/>
    <property type="evidence" value="ECO:0007669"/>
    <property type="project" value="UniProtKB-SubCell"/>
</dbReference>
<evidence type="ECO:0000256" key="9">
    <source>
        <dbReference type="ARBA" id="ARBA00023136"/>
    </source>
</evidence>
<evidence type="ECO:0000256" key="5">
    <source>
        <dbReference type="ARBA" id="ARBA00020208"/>
    </source>
</evidence>
<keyword evidence="6 11" id="KW-0812">Transmembrane</keyword>
<keyword evidence="8 11" id="KW-1133">Transmembrane helix</keyword>
<evidence type="ECO:0000256" key="10">
    <source>
        <dbReference type="ARBA" id="ARBA00033467"/>
    </source>
</evidence>
<protein>
    <recommendedName>
        <fullName evidence="5">Sigma non-opioid intracellular receptor 1</fullName>
    </recommendedName>
    <alternativeName>
        <fullName evidence="10">Sigma 1-type opioid receptor</fullName>
    </alternativeName>
</protein>
<keyword evidence="7" id="KW-0256">Endoplasmic reticulum</keyword>
<organism evidence="14">
    <name type="scientific">Thelazia callipaeda</name>
    <name type="common">Oriental eyeworm</name>
    <name type="synonym">Parasitic nematode</name>
    <dbReference type="NCBI Taxonomy" id="103827"/>
    <lineage>
        <taxon>Eukaryota</taxon>
        <taxon>Metazoa</taxon>
        <taxon>Ecdysozoa</taxon>
        <taxon>Nematoda</taxon>
        <taxon>Chromadorea</taxon>
        <taxon>Rhabditida</taxon>
        <taxon>Spirurina</taxon>
        <taxon>Spiruromorpha</taxon>
        <taxon>Thelazioidea</taxon>
        <taxon>Thelaziidae</taxon>
        <taxon>Thelazia</taxon>
    </lineage>
</organism>
<evidence type="ECO:0000256" key="2">
    <source>
        <dbReference type="ARBA" id="ARBA00004586"/>
    </source>
</evidence>
<keyword evidence="13" id="KW-1185">Reference proteome</keyword>
<proteinExistence type="inferred from homology"/>
<dbReference type="GO" id="GO:0005637">
    <property type="term" value="C:nuclear inner membrane"/>
    <property type="evidence" value="ECO:0007669"/>
    <property type="project" value="UniProtKB-SubCell"/>
</dbReference>
<comment type="similarity">
    <text evidence="4 11">Belongs to the ERG2 family.</text>
</comment>
<evidence type="ECO:0000313" key="14">
    <source>
        <dbReference type="WBParaSite" id="TCLT_0000157801-mRNA-1"/>
    </source>
</evidence>
<dbReference type="STRING" id="103827.A0A0N5CN34"/>
<evidence type="ECO:0000256" key="4">
    <source>
        <dbReference type="ARBA" id="ARBA00007141"/>
    </source>
</evidence>
<gene>
    <name evidence="12" type="ORF">TCLT_LOCUS1579</name>
</gene>